<dbReference type="AlphaFoldDB" id="A0A0G0FKE1"/>
<dbReference type="Pfam" id="PF00534">
    <property type="entry name" value="Glycos_transf_1"/>
    <property type="match status" value="1"/>
</dbReference>
<dbReference type="GO" id="GO:0016757">
    <property type="term" value="F:glycosyltransferase activity"/>
    <property type="evidence" value="ECO:0007669"/>
    <property type="project" value="InterPro"/>
</dbReference>
<sequence>MRVLIFSHTFPRFEGDNSAPFMGNLANSLHKRVKDLFVFIPYDPKIKKDRGYKIKTFKYAFFDRFHLLGYSRTLQDDKKLRWYVNLLAPLYILFGFISLLKLVRSKNIDLISAHWIIPNGFIAYLVTWIYNVPYTVTIPGSDVYLSGKNRIFYLMTKLAAENADAVISDNLRYLEQLKKLGIKPKKTKIINYGVNVDSFKIRNKDKELISKYNLLENDFIVLAVGRLVQKKGFIYLIRAARNLKEKIRNFKLVIVGDGNQRVLLEKECAKYNLSNEVIFTGMIDYTALTKYYNLADVFVMPSIRDDSGNIDASPVALMEAMLSGLMVVTTEGTIDESLRKRNKFLKFVKERNPEQITRSVGELYKLSKTSKSKLDIRQLIRRTSIAQFSSDSVADRYIKLFKESIS</sequence>
<proteinExistence type="predicted"/>
<dbReference type="EMBL" id="LBSJ01000039">
    <property type="protein sequence ID" value="KKQ14150.1"/>
    <property type="molecule type" value="Genomic_DNA"/>
</dbReference>
<dbReference type="Proteomes" id="UP000034448">
    <property type="component" value="Unassembled WGS sequence"/>
</dbReference>
<evidence type="ECO:0000256" key="1">
    <source>
        <dbReference type="SAM" id="Phobius"/>
    </source>
</evidence>
<evidence type="ECO:0000259" key="2">
    <source>
        <dbReference type="Pfam" id="PF00534"/>
    </source>
</evidence>
<dbReference type="InterPro" id="IPR001296">
    <property type="entry name" value="Glyco_trans_1"/>
</dbReference>
<evidence type="ECO:0000313" key="4">
    <source>
        <dbReference type="EMBL" id="KKQ14150.1"/>
    </source>
</evidence>
<evidence type="ECO:0000313" key="5">
    <source>
        <dbReference type="Proteomes" id="UP000034448"/>
    </source>
</evidence>
<reference evidence="4 5" key="1">
    <citation type="journal article" date="2015" name="Nature">
        <title>rRNA introns, odd ribosomes, and small enigmatic genomes across a large radiation of phyla.</title>
        <authorList>
            <person name="Brown C.T."/>
            <person name="Hug L.A."/>
            <person name="Thomas B.C."/>
            <person name="Sharon I."/>
            <person name="Castelle C.J."/>
            <person name="Singh A."/>
            <person name="Wilkins M.J."/>
            <person name="Williams K.H."/>
            <person name="Banfield J.F."/>
        </authorList>
    </citation>
    <scope>NUCLEOTIDE SEQUENCE [LARGE SCALE GENOMIC DNA]</scope>
</reference>
<feature type="transmembrane region" description="Helical" evidence="1">
    <location>
        <begin position="110"/>
        <end position="130"/>
    </location>
</feature>
<accession>A0A0G0FKE1</accession>
<dbReference type="Gene3D" id="3.40.50.2000">
    <property type="entry name" value="Glycogen Phosphorylase B"/>
    <property type="match status" value="2"/>
</dbReference>
<keyword evidence="1" id="KW-0472">Membrane</keyword>
<keyword evidence="1" id="KW-1133">Transmembrane helix</keyword>
<feature type="transmembrane region" description="Helical" evidence="1">
    <location>
        <begin position="82"/>
        <end position="103"/>
    </location>
</feature>
<comment type="caution">
    <text evidence="4">The sequence shown here is derived from an EMBL/GenBank/DDBJ whole genome shotgun (WGS) entry which is preliminary data.</text>
</comment>
<gene>
    <name evidence="4" type="ORF">US28_C0039G0005</name>
</gene>
<dbReference type="SUPFAM" id="SSF53756">
    <property type="entry name" value="UDP-Glycosyltransferase/glycogen phosphorylase"/>
    <property type="match status" value="1"/>
</dbReference>
<organism evidence="4 5">
    <name type="scientific">Candidatus Daviesbacteria bacterium GW2011_GWA1_36_8</name>
    <dbReference type="NCBI Taxonomy" id="1618417"/>
    <lineage>
        <taxon>Bacteria</taxon>
        <taxon>Candidatus Daviesiibacteriota</taxon>
    </lineage>
</organism>
<keyword evidence="1" id="KW-0812">Transmembrane</keyword>
<dbReference type="InterPro" id="IPR028098">
    <property type="entry name" value="Glyco_trans_4-like_N"/>
</dbReference>
<evidence type="ECO:0000259" key="3">
    <source>
        <dbReference type="Pfam" id="PF13477"/>
    </source>
</evidence>
<feature type="domain" description="Glycosyltransferase subfamily 4-like N-terminal" evidence="3">
    <location>
        <begin position="19"/>
        <end position="170"/>
    </location>
</feature>
<dbReference type="InterPro" id="IPR050194">
    <property type="entry name" value="Glycosyltransferase_grp1"/>
</dbReference>
<dbReference type="PANTHER" id="PTHR45947">
    <property type="entry name" value="SULFOQUINOVOSYL TRANSFERASE SQD2"/>
    <property type="match status" value="1"/>
</dbReference>
<protein>
    <submittedName>
        <fullName evidence="4">Glycosyl transferase, group 1</fullName>
    </submittedName>
</protein>
<feature type="domain" description="Glycosyl transferase family 1" evidence="2">
    <location>
        <begin position="207"/>
        <end position="370"/>
    </location>
</feature>
<name>A0A0G0FKE1_9BACT</name>
<keyword evidence="4" id="KW-0808">Transferase</keyword>
<dbReference type="PANTHER" id="PTHR45947:SF3">
    <property type="entry name" value="SULFOQUINOVOSYL TRANSFERASE SQD2"/>
    <property type="match status" value="1"/>
</dbReference>
<dbReference type="Pfam" id="PF13477">
    <property type="entry name" value="Glyco_trans_4_2"/>
    <property type="match status" value="1"/>
</dbReference>